<keyword evidence="1 3" id="KW-0328">Glycosyltransferase</keyword>
<gene>
    <name evidence="5" type="ORF">MENT_LOCUS51223</name>
</gene>
<comment type="caution">
    <text evidence="5">The sequence shown here is derived from an EMBL/GenBank/DDBJ whole genome shotgun (WGS) entry which is preliminary data.</text>
</comment>
<organism evidence="5 6">
    <name type="scientific">Meloidogyne enterolobii</name>
    <name type="common">Root-knot nematode worm</name>
    <name type="synonym">Meloidogyne mayaguensis</name>
    <dbReference type="NCBI Taxonomy" id="390850"/>
    <lineage>
        <taxon>Eukaryota</taxon>
        <taxon>Metazoa</taxon>
        <taxon>Ecdysozoa</taxon>
        <taxon>Nematoda</taxon>
        <taxon>Chromadorea</taxon>
        <taxon>Rhabditida</taxon>
        <taxon>Tylenchina</taxon>
        <taxon>Tylenchomorpha</taxon>
        <taxon>Tylenchoidea</taxon>
        <taxon>Meloidogynidae</taxon>
        <taxon>Meloidogyninae</taxon>
        <taxon>Meloidogyne</taxon>
    </lineage>
</organism>
<comment type="similarity">
    <text evidence="3">Belongs to the glycosyltransferase 23 family.</text>
</comment>
<dbReference type="PANTHER" id="PTHR13132:SF29">
    <property type="entry name" value="ALPHA-(1,6)-FUCOSYLTRANSFERASE"/>
    <property type="match status" value="1"/>
</dbReference>
<accession>A0A6V7XF22</accession>
<dbReference type="EMBL" id="CAJEWN010001499">
    <property type="protein sequence ID" value="CAD2197944.1"/>
    <property type="molecule type" value="Genomic_DNA"/>
</dbReference>
<feature type="region of interest" description="Important for donor substrate binding" evidence="3">
    <location>
        <begin position="231"/>
        <end position="232"/>
    </location>
</feature>
<evidence type="ECO:0000256" key="3">
    <source>
        <dbReference type="PROSITE-ProRule" id="PRU00992"/>
    </source>
</evidence>
<dbReference type="Gene3D" id="3.40.50.11350">
    <property type="match status" value="1"/>
</dbReference>
<dbReference type="GO" id="GO:0006487">
    <property type="term" value="P:protein N-linked glycosylation"/>
    <property type="evidence" value="ECO:0007669"/>
    <property type="project" value="TreeGrafter"/>
</dbReference>
<evidence type="ECO:0000256" key="1">
    <source>
        <dbReference type="ARBA" id="ARBA00022676"/>
    </source>
</evidence>
<evidence type="ECO:0000259" key="4">
    <source>
        <dbReference type="PROSITE" id="PS51659"/>
    </source>
</evidence>
<dbReference type="Pfam" id="PF19745">
    <property type="entry name" value="FUT8_N_cat"/>
    <property type="match status" value="1"/>
</dbReference>
<evidence type="ECO:0000313" key="6">
    <source>
        <dbReference type="Proteomes" id="UP000580250"/>
    </source>
</evidence>
<dbReference type="GO" id="GO:0046921">
    <property type="term" value="F:alpha-(1-&gt;6)-fucosyltransferase activity"/>
    <property type="evidence" value="ECO:0007669"/>
    <property type="project" value="TreeGrafter"/>
</dbReference>
<feature type="domain" description="GT23" evidence="4">
    <location>
        <begin position="72"/>
        <end position="368"/>
    </location>
</feature>
<evidence type="ECO:0000256" key="2">
    <source>
        <dbReference type="ARBA" id="ARBA00022679"/>
    </source>
</evidence>
<dbReference type="PANTHER" id="PTHR13132">
    <property type="entry name" value="ALPHA- 1,6 -FUCOSYLTRANSFERASE"/>
    <property type="match status" value="1"/>
</dbReference>
<dbReference type="InterPro" id="IPR027350">
    <property type="entry name" value="GT23_dom"/>
</dbReference>
<dbReference type="InterPro" id="IPR045573">
    <property type="entry name" value="Fut8_N_cat"/>
</dbReference>
<dbReference type="OrthoDB" id="6435034at2759"/>
<protein>
    <recommendedName>
        <fullName evidence="4">GT23 domain-containing protein</fullName>
    </recommendedName>
</protein>
<dbReference type="AlphaFoldDB" id="A0A6V7XF22"/>
<name>A0A6V7XF22_MELEN</name>
<evidence type="ECO:0000313" key="5">
    <source>
        <dbReference type="EMBL" id="CAD2197944.1"/>
    </source>
</evidence>
<dbReference type="Proteomes" id="UP000580250">
    <property type="component" value="Unassembled WGS sequence"/>
</dbReference>
<keyword evidence="2 3" id="KW-0808">Transferase</keyword>
<proteinExistence type="inferred from homology"/>
<sequence length="456" mass="53351">MTFVQKFIYFRWLFGYNTLENSEQKQMIDKNIINHLSEESRFYIKQNNQQKLSIISERIQSSIDLLQNPNNCSNAMIMACPNVGPDWGIGFMIEMIILCFINAIKSGRTMILINENVKLFKFNVKWSEIFKSISNCSFGEHVQPFLPINEYKEPGQTDRITVFNSEKVGFEAAPLEAKNFLLKYHSNPVLWFYGQLLKYIWRENDEILKVINQTVSKIPFACGPVVGIHVRRTDKIKEAKFFGLDDYMKWVENWFDVNEENYQNNHPIPSNCSNKRMLFVAADLPDIKHIAKEIENKWGDKYEIYHGKVFRDKKQFESKKALIEILGVYHILSKCQFLVCTFSSNTCMRIYELMQSFHGDASENAHSLDYFYGISKELEATTEYKPKHEHPIMPEELWAEKGDKISALSPLHNDGFVRAKNINSNREGNFPMFLLKKHTIFEKFSAFDNIKESDIH</sequence>
<dbReference type="PROSITE" id="PS51659">
    <property type="entry name" value="GT23"/>
    <property type="match status" value="1"/>
</dbReference>
<reference evidence="5 6" key="1">
    <citation type="submission" date="2020-08" db="EMBL/GenBank/DDBJ databases">
        <authorList>
            <person name="Koutsovoulos G."/>
            <person name="Danchin GJ E."/>
        </authorList>
    </citation>
    <scope>NUCLEOTIDE SEQUENCE [LARGE SCALE GENOMIC DNA]</scope>
</reference>